<dbReference type="Pfam" id="PF08032">
    <property type="entry name" value="SpoU_sub_bind"/>
    <property type="match status" value="1"/>
</dbReference>
<sequence length="319" mass="34850">MAESRNRRPGNARYDRKGPTSDFGRKNFSSDSKKRGGKPEERKGFKSEPAKRTTYAAPVKDTEFENIEKENAVPEENDKLEGRNSIMEALKANRTINKLFIAKGEKEGSIRQIIAMARQKGIITTEVDKSILDGMSSTRSHQGVIAYVAVKDYVEVDDILAAAQEKGEPPFIIILDEISDPHNFGAILRTANAVGAHGVIIPKRRAIGLTSTVSKASAGAVEYVPVSRVTNISQTIEYLKKNNVWVVGTDSTGEKAFYESDLKGPMALVVGSEGEGMGKLVREKCDFVVNIPMKGEISSLNASVAAAIVMYEILKQRGK</sequence>
<dbReference type="InterPro" id="IPR029026">
    <property type="entry name" value="tRNA_m1G_MTases_N"/>
</dbReference>
<feature type="compositionally biased region" description="Basic and acidic residues" evidence="4">
    <location>
        <begin position="13"/>
        <end position="25"/>
    </location>
</feature>
<comment type="caution">
    <text evidence="6">The sequence shown here is derived from an EMBL/GenBank/DDBJ whole genome shotgun (WGS) entry which is preliminary data.</text>
</comment>
<dbReference type="NCBIfam" id="TIGR00186">
    <property type="entry name" value="rRNA_methyl_3"/>
    <property type="match status" value="1"/>
</dbReference>
<dbReference type="GO" id="GO:0032259">
    <property type="term" value="P:methylation"/>
    <property type="evidence" value="ECO:0007669"/>
    <property type="project" value="UniProtKB-KW"/>
</dbReference>
<protein>
    <submittedName>
        <fullName evidence="6">RNA methyltransferase, TrmH family, group 3</fullName>
    </submittedName>
</protein>
<reference evidence="6" key="1">
    <citation type="submission" date="2009-07" db="EMBL/GenBank/DDBJ databases">
        <authorList>
            <consortium name="US DOE Joint Genome Institute (JGI-PGF)"/>
            <person name="Lucas S."/>
            <person name="Copeland A."/>
            <person name="Lapidus A."/>
            <person name="Glavina del Rio T."/>
            <person name="Tice H."/>
            <person name="Bruce D."/>
            <person name="Goodwin L."/>
            <person name="Pitluck S."/>
            <person name="Larimer F."/>
            <person name="Land M.L."/>
            <person name="Mouttaki H."/>
            <person name="He Z."/>
            <person name="Zhou J."/>
            <person name="Hemme C.L."/>
        </authorList>
    </citation>
    <scope>NUCLEOTIDE SEQUENCE</scope>
    <source>
        <strain evidence="6">DSM 2782</strain>
    </source>
</reference>
<evidence type="ECO:0000259" key="5">
    <source>
        <dbReference type="SMART" id="SM00967"/>
    </source>
</evidence>
<dbReference type="InterPro" id="IPR004441">
    <property type="entry name" value="rRNA_MeTrfase_TrmH"/>
</dbReference>
<dbReference type="PANTHER" id="PTHR46429:SF1">
    <property type="entry name" value="23S RRNA (GUANOSINE-2'-O-)-METHYLTRANSFERASE RLMB"/>
    <property type="match status" value="1"/>
</dbReference>
<dbReference type="AlphaFoldDB" id="F1TB98"/>
<organism evidence="6 7">
    <name type="scientific">Ruminiclostridium papyrosolvens DSM 2782</name>
    <dbReference type="NCBI Taxonomy" id="588581"/>
    <lineage>
        <taxon>Bacteria</taxon>
        <taxon>Bacillati</taxon>
        <taxon>Bacillota</taxon>
        <taxon>Clostridia</taxon>
        <taxon>Eubacteriales</taxon>
        <taxon>Oscillospiraceae</taxon>
        <taxon>Ruminiclostridium</taxon>
    </lineage>
</organism>
<dbReference type="STRING" id="588581.Cpap_2453"/>
<evidence type="ECO:0000256" key="4">
    <source>
        <dbReference type="SAM" id="MobiDB-lite"/>
    </source>
</evidence>
<feature type="region of interest" description="Disordered" evidence="4">
    <location>
        <begin position="1"/>
        <end position="78"/>
    </location>
</feature>
<keyword evidence="3" id="KW-0808">Transferase</keyword>
<keyword evidence="2 6" id="KW-0489">Methyltransferase</keyword>
<evidence type="ECO:0000313" key="7">
    <source>
        <dbReference type="Proteomes" id="UP000003860"/>
    </source>
</evidence>
<feature type="compositionally biased region" description="Basic and acidic residues" evidence="4">
    <location>
        <begin position="60"/>
        <end position="78"/>
    </location>
</feature>
<dbReference type="OrthoDB" id="9794400at2"/>
<evidence type="ECO:0000256" key="2">
    <source>
        <dbReference type="ARBA" id="ARBA00022603"/>
    </source>
</evidence>
<gene>
    <name evidence="6" type="ORF">Cpap_2453</name>
</gene>
<feature type="compositionally biased region" description="Basic and acidic residues" evidence="4">
    <location>
        <begin position="31"/>
        <end position="51"/>
    </location>
</feature>
<dbReference type="GO" id="GO:0006396">
    <property type="term" value="P:RNA processing"/>
    <property type="evidence" value="ECO:0007669"/>
    <property type="project" value="InterPro"/>
</dbReference>
<dbReference type="RefSeq" id="WP_004618387.1">
    <property type="nucleotide sequence ID" value="NZ_ACXX02000004.1"/>
</dbReference>
<name>F1TB98_9FIRM</name>
<dbReference type="SUPFAM" id="SSF75217">
    <property type="entry name" value="alpha/beta knot"/>
    <property type="match status" value="1"/>
</dbReference>
<dbReference type="GO" id="GO:0005829">
    <property type="term" value="C:cytosol"/>
    <property type="evidence" value="ECO:0007669"/>
    <property type="project" value="TreeGrafter"/>
</dbReference>
<accession>F1TB98</accession>
<reference evidence="6" key="2">
    <citation type="submission" date="2011-01" db="EMBL/GenBank/DDBJ databases">
        <title>The Non-contiguous Finished genome of Clostridium papyrosolvens.</title>
        <authorList>
            <person name="Lucas S."/>
            <person name="Copeland A."/>
            <person name="Lapidus A."/>
            <person name="Cheng J.-F."/>
            <person name="Goodwin L."/>
            <person name="Pitluck S."/>
            <person name="Misra M."/>
            <person name="Chertkov O."/>
            <person name="Detter J.C."/>
            <person name="Han C."/>
            <person name="Tapia R."/>
            <person name="Land M."/>
            <person name="Hauser L."/>
            <person name="Kyrpides N."/>
            <person name="Ivanova N."/>
            <person name="Pagani I."/>
            <person name="Mouttaki H."/>
            <person name="He Z."/>
            <person name="Zhou J."/>
            <person name="Hemme C.L."/>
            <person name="Woyke T."/>
        </authorList>
    </citation>
    <scope>NUCLEOTIDE SEQUENCE [LARGE SCALE GENOMIC DNA]</scope>
    <source>
        <strain evidence="6">DSM 2782</strain>
    </source>
</reference>
<evidence type="ECO:0000256" key="3">
    <source>
        <dbReference type="ARBA" id="ARBA00022679"/>
    </source>
</evidence>
<dbReference type="InterPro" id="IPR029064">
    <property type="entry name" value="Ribosomal_eL30-like_sf"/>
</dbReference>
<dbReference type="CDD" id="cd18103">
    <property type="entry name" value="SpoU-like_RlmB"/>
    <property type="match status" value="1"/>
</dbReference>
<dbReference type="PANTHER" id="PTHR46429">
    <property type="entry name" value="23S RRNA (GUANOSINE-2'-O-)-METHYLTRANSFERASE RLMB"/>
    <property type="match status" value="1"/>
</dbReference>
<dbReference type="EMBL" id="ACXX02000004">
    <property type="protein sequence ID" value="EGD48302.1"/>
    <property type="molecule type" value="Genomic_DNA"/>
</dbReference>
<dbReference type="GO" id="GO:0003723">
    <property type="term" value="F:RNA binding"/>
    <property type="evidence" value="ECO:0007669"/>
    <property type="project" value="InterPro"/>
</dbReference>
<comment type="similarity">
    <text evidence="1">Belongs to the class IV-like SAM-binding methyltransferase superfamily. RNA methyltransferase TrmH family.</text>
</comment>
<dbReference type="Proteomes" id="UP000003860">
    <property type="component" value="Unassembled WGS sequence"/>
</dbReference>
<keyword evidence="7" id="KW-1185">Reference proteome</keyword>
<feature type="domain" description="RNA 2-O ribose methyltransferase substrate binding" evidence="5">
    <location>
        <begin position="79"/>
        <end position="154"/>
    </location>
</feature>
<dbReference type="FunFam" id="3.40.1280.10:FF:000008">
    <property type="entry name" value="Group 3 RNA methyltransferase TrmH"/>
    <property type="match status" value="1"/>
</dbReference>
<dbReference type="Pfam" id="PF00588">
    <property type="entry name" value="SpoU_methylase"/>
    <property type="match status" value="1"/>
</dbReference>
<proteinExistence type="inferred from homology"/>
<dbReference type="InterPro" id="IPR029028">
    <property type="entry name" value="Alpha/beta_knot_MTases"/>
</dbReference>
<dbReference type="SUPFAM" id="SSF55315">
    <property type="entry name" value="L30e-like"/>
    <property type="match status" value="1"/>
</dbReference>
<evidence type="ECO:0000256" key="1">
    <source>
        <dbReference type="ARBA" id="ARBA00007228"/>
    </source>
</evidence>
<dbReference type="Gene3D" id="3.30.1330.30">
    <property type="match status" value="1"/>
</dbReference>
<dbReference type="InterPro" id="IPR001537">
    <property type="entry name" value="SpoU_MeTrfase"/>
</dbReference>
<dbReference type="Gene3D" id="3.40.1280.10">
    <property type="match status" value="1"/>
</dbReference>
<evidence type="ECO:0000313" key="6">
    <source>
        <dbReference type="EMBL" id="EGD48302.1"/>
    </source>
</evidence>
<dbReference type="GO" id="GO:0008173">
    <property type="term" value="F:RNA methyltransferase activity"/>
    <property type="evidence" value="ECO:0007669"/>
    <property type="project" value="InterPro"/>
</dbReference>
<dbReference type="eggNOG" id="COG0566">
    <property type="taxonomic scope" value="Bacteria"/>
</dbReference>
<dbReference type="SMART" id="SM00967">
    <property type="entry name" value="SpoU_sub_bind"/>
    <property type="match status" value="1"/>
</dbReference>
<dbReference type="InterPro" id="IPR013123">
    <property type="entry name" value="SpoU_subst-bd"/>
</dbReference>